<name>A0A6J5LUT5_9CAUD</name>
<dbReference type="EMBL" id="LR796341">
    <property type="protein sequence ID" value="CAB4138205.1"/>
    <property type="molecule type" value="Genomic_DNA"/>
</dbReference>
<keyword evidence="2" id="KW-0808">Transferase</keyword>
<proteinExistence type="inferred from homology"/>
<accession>A0A6J5LUT5</accession>
<dbReference type="PANTHER" id="PTHR10488:SF1">
    <property type="entry name" value="GLYCINE AMIDINOTRANSFERASE, MITOCHONDRIAL"/>
    <property type="match status" value="1"/>
</dbReference>
<evidence type="ECO:0000256" key="1">
    <source>
        <dbReference type="ARBA" id="ARBA00006943"/>
    </source>
</evidence>
<organism evidence="3">
    <name type="scientific">uncultured Caudovirales phage</name>
    <dbReference type="NCBI Taxonomy" id="2100421"/>
    <lineage>
        <taxon>Viruses</taxon>
        <taxon>Duplodnaviria</taxon>
        <taxon>Heunggongvirae</taxon>
        <taxon>Uroviricota</taxon>
        <taxon>Caudoviricetes</taxon>
        <taxon>Peduoviridae</taxon>
        <taxon>Maltschvirus</taxon>
        <taxon>Maltschvirus maltsch</taxon>
    </lineage>
</organism>
<keyword evidence="3" id="KW-0378">Hydrolase</keyword>
<dbReference type="InterPro" id="IPR033195">
    <property type="entry name" value="AmidinoTrfase"/>
</dbReference>
<dbReference type="GO" id="GO:0016787">
    <property type="term" value="F:hydrolase activity"/>
    <property type="evidence" value="ECO:0007669"/>
    <property type="project" value="UniProtKB-KW"/>
</dbReference>
<comment type="similarity">
    <text evidence="1">Belongs to the amidinotransferase family.</text>
</comment>
<evidence type="ECO:0000313" key="3">
    <source>
        <dbReference type="EMBL" id="CAB4138205.1"/>
    </source>
</evidence>
<dbReference type="GO" id="GO:0015067">
    <property type="term" value="F:amidinotransferase activity"/>
    <property type="evidence" value="ECO:0007669"/>
    <property type="project" value="InterPro"/>
</dbReference>
<dbReference type="PANTHER" id="PTHR10488">
    <property type="entry name" value="GLYCINE AMIDINOTRANSFERASE, MITOCHONDRIAL"/>
    <property type="match status" value="1"/>
</dbReference>
<gene>
    <name evidence="3" type="ORF">UFOVP328_398</name>
</gene>
<sequence length="304" mass="34788">MINSWNEWDPLEEVVVGIADHANWPTTDPVFAEEASKTLWTETPVPSGAVPQWIIDEANEDLNELANTIIRWGAVVRRPEPMNFVELGGMYNYCPRDRLLIAGNTVVDVNMMYPCRNQEIQALSRVIEGSKIVTMPRDQGMTLDAANICRLNDTWLFLESYSGNRAAYDWLCEQFPKITIELCNFYAGVHIDSTIVPLREGLVLLNAHRVTPDNCPKVFDSWEKIYVDDVVAQGFYQYPYASKWIALNMLVLDTHTVIVDRHQTQLIKTLEKHRFTVIPLELRHSRTLGGGFHCVTLDTRRKHA</sequence>
<dbReference type="Gene3D" id="3.75.10.10">
    <property type="entry name" value="L-arginine/glycine Amidinotransferase, Chain A"/>
    <property type="match status" value="1"/>
</dbReference>
<evidence type="ECO:0000256" key="2">
    <source>
        <dbReference type="ARBA" id="ARBA00022679"/>
    </source>
</evidence>
<protein>
    <submittedName>
        <fullName evidence="3">COG1834 N-Dimethylarginine dimethylaminohydrolase</fullName>
    </submittedName>
</protein>
<dbReference type="SUPFAM" id="SSF55909">
    <property type="entry name" value="Pentein"/>
    <property type="match status" value="1"/>
</dbReference>
<reference evidence="3" key="1">
    <citation type="submission" date="2020-04" db="EMBL/GenBank/DDBJ databases">
        <authorList>
            <person name="Chiriac C."/>
            <person name="Salcher M."/>
            <person name="Ghai R."/>
            <person name="Kavagutti S V."/>
        </authorList>
    </citation>
    <scope>NUCLEOTIDE SEQUENCE</scope>
</reference>